<keyword evidence="1" id="KW-0472">Membrane</keyword>
<feature type="transmembrane region" description="Helical" evidence="1">
    <location>
        <begin position="127"/>
        <end position="155"/>
    </location>
</feature>
<name>A0ABR3JAH6_9AGAR</name>
<keyword evidence="3" id="KW-1185">Reference proteome</keyword>
<feature type="transmembrane region" description="Helical" evidence="1">
    <location>
        <begin position="21"/>
        <end position="44"/>
    </location>
</feature>
<gene>
    <name evidence="2" type="ORF">HGRIS_006823</name>
</gene>
<accession>A0ABR3JAH6</accession>
<dbReference type="EMBL" id="JASNQZ010000010">
    <property type="protein sequence ID" value="KAL0952567.1"/>
    <property type="molecule type" value="Genomic_DNA"/>
</dbReference>
<reference evidence="3" key="1">
    <citation type="submission" date="2024-06" db="EMBL/GenBank/DDBJ databases">
        <title>Multi-omics analyses provide insights into the biosynthesis of the anticancer antibiotic pleurotin in Hohenbuehelia grisea.</title>
        <authorList>
            <person name="Weaver J.A."/>
            <person name="Alberti F."/>
        </authorList>
    </citation>
    <scope>NUCLEOTIDE SEQUENCE [LARGE SCALE GENOMIC DNA]</scope>
    <source>
        <strain evidence="3">T-177</strain>
    </source>
</reference>
<keyword evidence="1" id="KW-1133">Transmembrane helix</keyword>
<evidence type="ECO:0000313" key="2">
    <source>
        <dbReference type="EMBL" id="KAL0952567.1"/>
    </source>
</evidence>
<protein>
    <submittedName>
        <fullName evidence="2">Uncharacterized protein</fullName>
    </submittedName>
</protein>
<keyword evidence="1" id="KW-0812">Transmembrane</keyword>
<feature type="transmembrane region" description="Helical" evidence="1">
    <location>
        <begin position="161"/>
        <end position="181"/>
    </location>
</feature>
<evidence type="ECO:0000313" key="3">
    <source>
        <dbReference type="Proteomes" id="UP001556367"/>
    </source>
</evidence>
<sequence length="195" mass="21262">MPDTVKLTYELPPVVSSVRKGWLATLRFASFSASLFTLLSLFLFTTIQSRNIGLGSDPQSITVLLALAYLGIILNSSTVITSFLLIDRLGDLPYRCSSEESGAPLNGFVLTSSTTQLLKLYGAGPSWYWVLGHWFVSFLSGILCVSVEILLFAWLHEAATSVKIVVACAVGFMVVPLILLVPHHSRQRPIDSSQA</sequence>
<feature type="transmembrane region" description="Helical" evidence="1">
    <location>
        <begin position="64"/>
        <end position="86"/>
    </location>
</feature>
<evidence type="ECO:0000256" key="1">
    <source>
        <dbReference type="SAM" id="Phobius"/>
    </source>
</evidence>
<organism evidence="2 3">
    <name type="scientific">Hohenbuehelia grisea</name>
    <dbReference type="NCBI Taxonomy" id="104357"/>
    <lineage>
        <taxon>Eukaryota</taxon>
        <taxon>Fungi</taxon>
        <taxon>Dikarya</taxon>
        <taxon>Basidiomycota</taxon>
        <taxon>Agaricomycotina</taxon>
        <taxon>Agaricomycetes</taxon>
        <taxon>Agaricomycetidae</taxon>
        <taxon>Agaricales</taxon>
        <taxon>Pleurotineae</taxon>
        <taxon>Pleurotaceae</taxon>
        <taxon>Hohenbuehelia</taxon>
    </lineage>
</organism>
<dbReference type="Proteomes" id="UP001556367">
    <property type="component" value="Unassembled WGS sequence"/>
</dbReference>
<comment type="caution">
    <text evidence="2">The sequence shown here is derived from an EMBL/GenBank/DDBJ whole genome shotgun (WGS) entry which is preliminary data.</text>
</comment>
<proteinExistence type="predicted"/>